<dbReference type="WBParaSite" id="L893_g13045.t1">
    <property type="protein sequence ID" value="L893_g13045.t1"/>
    <property type="gene ID" value="L893_g13045"/>
</dbReference>
<evidence type="ECO:0000256" key="1">
    <source>
        <dbReference type="SAM" id="Phobius"/>
    </source>
</evidence>
<dbReference type="AlphaFoldDB" id="A0A1I7Y5V4"/>
<sequence>MQEMMEILPIVSVITDASNPENIMHFCLTVIFVLGTAELLLLLTKVRTAFKHLPEKNTVFFLVERLLATW</sequence>
<keyword evidence="1" id="KW-1133">Transmembrane helix</keyword>
<name>A0A1I7Y5V4_9BILA</name>
<dbReference type="Proteomes" id="UP000095287">
    <property type="component" value="Unplaced"/>
</dbReference>
<feature type="transmembrane region" description="Helical" evidence="1">
    <location>
        <begin position="23"/>
        <end position="43"/>
    </location>
</feature>
<keyword evidence="1" id="KW-0472">Membrane</keyword>
<reference evidence="3" key="1">
    <citation type="submission" date="2016-11" db="UniProtKB">
        <authorList>
            <consortium name="WormBaseParasite"/>
        </authorList>
    </citation>
    <scope>IDENTIFICATION</scope>
</reference>
<evidence type="ECO:0000313" key="3">
    <source>
        <dbReference type="WBParaSite" id="L893_g13045.t1"/>
    </source>
</evidence>
<accession>A0A1I7Y5V4</accession>
<proteinExistence type="predicted"/>
<keyword evidence="2" id="KW-1185">Reference proteome</keyword>
<protein>
    <submittedName>
        <fullName evidence="3">Ion_trans domain-containing protein</fullName>
    </submittedName>
</protein>
<organism evidence="2 3">
    <name type="scientific">Steinernema glaseri</name>
    <dbReference type="NCBI Taxonomy" id="37863"/>
    <lineage>
        <taxon>Eukaryota</taxon>
        <taxon>Metazoa</taxon>
        <taxon>Ecdysozoa</taxon>
        <taxon>Nematoda</taxon>
        <taxon>Chromadorea</taxon>
        <taxon>Rhabditida</taxon>
        <taxon>Tylenchina</taxon>
        <taxon>Panagrolaimomorpha</taxon>
        <taxon>Strongyloidoidea</taxon>
        <taxon>Steinernematidae</taxon>
        <taxon>Steinernema</taxon>
    </lineage>
</organism>
<keyword evidence="1" id="KW-0812">Transmembrane</keyword>
<evidence type="ECO:0000313" key="2">
    <source>
        <dbReference type="Proteomes" id="UP000095287"/>
    </source>
</evidence>